<evidence type="ECO:0000313" key="4">
    <source>
        <dbReference type="RefSeq" id="XP_013787197.1"/>
    </source>
</evidence>
<feature type="transmembrane region" description="Helical" evidence="2">
    <location>
        <begin position="95"/>
        <end position="115"/>
    </location>
</feature>
<organism evidence="3 4">
    <name type="scientific">Limulus polyphemus</name>
    <name type="common">Atlantic horseshoe crab</name>
    <dbReference type="NCBI Taxonomy" id="6850"/>
    <lineage>
        <taxon>Eukaryota</taxon>
        <taxon>Metazoa</taxon>
        <taxon>Ecdysozoa</taxon>
        <taxon>Arthropoda</taxon>
        <taxon>Chelicerata</taxon>
        <taxon>Merostomata</taxon>
        <taxon>Xiphosura</taxon>
        <taxon>Limulidae</taxon>
        <taxon>Limulus</taxon>
    </lineage>
</organism>
<dbReference type="InterPro" id="IPR039672">
    <property type="entry name" value="MFS_2"/>
</dbReference>
<gene>
    <name evidence="4" type="primary">LOC106471155</name>
</gene>
<evidence type="ECO:0000313" key="3">
    <source>
        <dbReference type="Proteomes" id="UP000694941"/>
    </source>
</evidence>
<dbReference type="Proteomes" id="UP000694941">
    <property type="component" value="Unplaced"/>
</dbReference>
<dbReference type="InterPro" id="IPR036259">
    <property type="entry name" value="MFS_trans_sf"/>
</dbReference>
<dbReference type="SUPFAM" id="SSF103473">
    <property type="entry name" value="MFS general substrate transporter"/>
    <property type="match status" value="1"/>
</dbReference>
<keyword evidence="2" id="KW-1133">Transmembrane helix</keyword>
<evidence type="ECO:0000256" key="1">
    <source>
        <dbReference type="ARBA" id="ARBA00008335"/>
    </source>
</evidence>
<comment type="similarity">
    <text evidence="1">Belongs to the major facilitator superfamily.</text>
</comment>
<keyword evidence="2" id="KW-0472">Membrane</keyword>
<feature type="transmembrane region" description="Helical" evidence="2">
    <location>
        <begin position="55"/>
        <end position="75"/>
    </location>
</feature>
<dbReference type="Gene3D" id="1.20.1250.20">
    <property type="entry name" value="MFS general substrate transporter like domains"/>
    <property type="match status" value="1"/>
</dbReference>
<dbReference type="Pfam" id="PF13347">
    <property type="entry name" value="MFS_2"/>
    <property type="match status" value="1"/>
</dbReference>
<feature type="transmembrane region" description="Helical" evidence="2">
    <location>
        <begin position="127"/>
        <end position="147"/>
    </location>
</feature>
<reference evidence="4" key="1">
    <citation type="submission" date="2025-08" db="UniProtKB">
        <authorList>
            <consortium name="RefSeq"/>
        </authorList>
    </citation>
    <scope>IDENTIFICATION</scope>
    <source>
        <tissue evidence="4">Muscle</tissue>
    </source>
</reference>
<dbReference type="PANTHER" id="PTHR11328:SF28">
    <property type="entry name" value="MAJOR FACILITATOR SUPERFAMILY DOMAIN-CONTAINING PROTEIN 12"/>
    <property type="match status" value="1"/>
</dbReference>
<name>A0ABM1BRE4_LIMPO</name>
<sequence length="207" mass="23324">MTDAVQSFETSQHTLLLSTRLAYSVGHVLNDLCASMWFTYMLVYLHYVLEFDNNFAGVLLLIGQAADALATPFVGFESDRIDNFWLCRYGRKKTWHLLGTICVLISFPFLFNQCLGCSSSHQTAQVIYYAAFIIVFQFGWASVQISHLSLIPDLTPVSSERVELNSLRYAFTVASNVCVYGITWFELGVGGTDKDQHLTRSDASVFR</sequence>
<evidence type="ECO:0000256" key="2">
    <source>
        <dbReference type="SAM" id="Phobius"/>
    </source>
</evidence>
<feature type="non-terminal residue" evidence="4">
    <location>
        <position position="207"/>
    </location>
</feature>
<dbReference type="PANTHER" id="PTHR11328">
    <property type="entry name" value="MAJOR FACILITATOR SUPERFAMILY DOMAIN-CONTAINING PROTEIN"/>
    <property type="match status" value="1"/>
</dbReference>
<proteinExistence type="inferred from homology"/>
<accession>A0ABM1BRE4</accession>
<dbReference type="GeneID" id="106471155"/>
<keyword evidence="3" id="KW-1185">Reference proteome</keyword>
<feature type="transmembrane region" description="Helical" evidence="2">
    <location>
        <begin position="167"/>
        <end position="187"/>
    </location>
</feature>
<dbReference type="RefSeq" id="XP_013787197.1">
    <property type="nucleotide sequence ID" value="XM_013931743.2"/>
</dbReference>
<protein>
    <submittedName>
        <fullName evidence="4">Major facilitator superfamily domain-containing protein 12-like</fullName>
    </submittedName>
</protein>
<feature type="transmembrane region" description="Helical" evidence="2">
    <location>
        <begin position="21"/>
        <end position="43"/>
    </location>
</feature>
<keyword evidence="2" id="KW-0812">Transmembrane</keyword>